<evidence type="ECO:0000313" key="2">
    <source>
        <dbReference type="EMBL" id="SCX52789.1"/>
    </source>
</evidence>
<keyword evidence="3" id="KW-1185">Reference proteome</keyword>
<dbReference type="STRING" id="1960309.SAMN03159343_2850"/>
<dbReference type="InterPro" id="IPR019692">
    <property type="entry name" value="CFP-6_PH"/>
</dbReference>
<dbReference type="Proteomes" id="UP000198981">
    <property type="component" value="Unassembled WGS sequence"/>
</dbReference>
<gene>
    <name evidence="2" type="ORF">SAMN03159343_2850</name>
</gene>
<name>A0A1G4YHG0_9ACTN</name>
<feature type="domain" description="Low molecular weight protein antigen 6 PH" evidence="1">
    <location>
        <begin position="52"/>
        <end position="122"/>
    </location>
</feature>
<evidence type="ECO:0000313" key="3">
    <source>
        <dbReference type="Proteomes" id="UP000198981"/>
    </source>
</evidence>
<dbReference type="Pfam" id="PF10756">
    <property type="entry name" value="bPH_6"/>
    <property type="match status" value="1"/>
</dbReference>
<evidence type="ECO:0000259" key="1">
    <source>
        <dbReference type="Pfam" id="PF10756"/>
    </source>
</evidence>
<reference evidence="3" key="1">
    <citation type="submission" date="2016-10" db="EMBL/GenBank/DDBJ databases">
        <authorList>
            <person name="Varghese N."/>
            <person name="Submissions S."/>
        </authorList>
    </citation>
    <scope>NUCLEOTIDE SEQUENCE [LARGE SCALE GENOMIC DNA]</scope>
    <source>
        <strain evidence="3">DSM 45722</strain>
    </source>
</reference>
<proteinExistence type="predicted"/>
<dbReference type="EMBL" id="FMUH01000004">
    <property type="protein sequence ID" value="SCX52789.1"/>
    <property type="molecule type" value="Genomic_DNA"/>
</dbReference>
<organism evidence="2 3">
    <name type="scientific">Klenkia marina</name>
    <dbReference type="NCBI Taxonomy" id="1960309"/>
    <lineage>
        <taxon>Bacteria</taxon>
        <taxon>Bacillati</taxon>
        <taxon>Actinomycetota</taxon>
        <taxon>Actinomycetes</taxon>
        <taxon>Geodermatophilales</taxon>
        <taxon>Geodermatophilaceae</taxon>
        <taxon>Klenkia</taxon>
    </lineage>
</organism>
<sequence length="125" mass="12969">MAGVATARMRMSRVALLPVLVFAACTLPVAAAAWWGPVVLLLPALAAAWVLRVGVDVGPAGITPRTLLPGSTVPWDEVAGLRVGEGQELYVVRTAGTETKLPVVRARDLPRLAALSGGRIPDPTA</sequence>
<dbReference type="AlphaFoldDB" id="A0A1G4YHG0"/>
<accession>A0A1G4YHG0</accession>
<protein>
    <submittedName>
        <fullName evidence="2">PH domain-containing protein</fullName>
    </submittedName>
</protein>